<dbReference type="AlphaFoldDB" id="A0AAP6WPV4"/>
<dbReference type="RefSeq" id="WP_164801012.1">
    <property type="nucleotide sequence ID" value="NZ_JAALLZ010000006.1"/>
</dbReference>
<gene>
    <name evidence="1" type="ORF">G6Z34_13395</name>
</gene>
<evidence type="ECO:0000313" key="1">
    <source>
        <dbReference type="EMBL" id="NGU31080.1"/>
    </source>
</evidence>
<dbReference type="EMBL" id="JAALLZ010000006">
    <property type="protein sequence ID" value="NGU31080.1"/>
    <property type="molecule type" value="Genomic_DNA"/>
</dbReference>
<dbReference type="Proteomes" id="UP000481454">
    <property type="component" value="Unassembled WGS sequence"/>
</dbReference>
<evidence type="ECO:0000313" key="2">
    <source>
        <dbReference type="Proteomes" id="UP000481454"/>
    </source>
</evidence>
<protein>
    <submittedName>
        <fullName evidence="1">Uncharacterized protein</fullName>
    </submittedName>
</protein>
<sequence length="282" mass="33708">MIECTLINNETGEILDRTYTVKTAKEEEKIKDIINFTREKSDFENNILHNLGHFYFNFYKKLPNKLDKQYIFRFIYLCTYLKYGDNRLMRRVKQNKYELIKVSDLMDLLKLGKTEYNKTKKVLEEGNLIKVNKDYTVAIDNKISFIGKVNKNNKQEYSRIFKESIQELYNNSTPREHKRLALFIELLPFIHYKYNIICKNPRCELMQDVEPFTIQELQKISGNGGKNITRFKNNLLNIMVGGQKAMMLVEDYEKKFFIVNPKIYYKGNDLEDLTYLINLFRI</sequence>
<reference evidence="1 2" key="1">
    <citation type="submission" date="2020-02" db="EMBL/GenBank/DDBJ databases">
        <title>Genomic Insights into the Phylogeny and Genetic Plasticity of the Human and Animal Enteric Pathogen Clostridium perfringens.</title>
        <authorList>
            <person name="Feng Y."/>
            <person name="Hu Y."/>
        </authorList>
    </citation>
    <scope>NUCLEOTIDE SEQUENCE [LARGE SCALE GENOMIC DNA]</scope>
    <source>
        <strain evidence="1 2">CP-40</strain>
    </source>
</reference>
<comment type="caution">
    <text evidence="1">The sequence shown here is derived from an EMBL/GenBank/DDBJ whole genome shotgun (WGS) entry which is preliminary data.</text>
</comment>
<organism evidence="1 2">
    <name type="scientific">Clostridium perfringens</name>
    <dbReference type="NCBI Taxonomy" id="1502"/>
    <lineage>
        <taxon>Bacteria</taxon>
        <taxon>Bacillati</taxon>
        <taxon>Bacillota</taxon>
        <taxon>Clostridia</taxon>
        <taxon>Eubacteriales</taxon>
        <taxon>Clostridiaceae</taxon>
        <taxon>Clostridium</taxon>
    </lineage>
</organism>
<name>A0AAP6WPV4_CLOPF</name>
<proteinExistence type="predicted"/>
<accession>A0AAP6WPV4</accession>